<dbReference type="EMBL" id="JBHUDM010000001">
    <property type="protein sequence ID" value="MFD1640815.1"/>
    <property type="molecule type" value="Genomic_DNA"/>
</dbReference>
<protein>
    <submittedName>
        <fullName evidence="1">Uncharacterized protein</fullName>
    </submittedName>
</protein>
<organism evidence="1 2">
    <name type="scientific">Halohasta litorea</name>
    <dbReference type="NCBI Taxonomy" id="869891"/>
    <lineage>
        <taxon>Archaea</taxon>
        <taxon>Methanobacteriati</taxon>
        <taxon>Methanobacteriota</taxon>
        <taxon>Stenosarchaea group</taxon>
        <taxon>Halobacteria</taxon>
        <taxon>Halobacteriales</taxon>
        <taxon>Haloferacaceae</taxon>
        <taxon>Halohasta</taxon>
    </lineage>
</organism>
<reference evidence="1 2" key="1">
    <citation type="journal article" date="2019" name="Int. J. Syst. Evol. Microbiol.">
        <title>The Global Catalogue of Microorganisms (GCM) 10K type strain sequencing project: providing services to taxonomists for standard genome sequencing and annotation.</title>
        <authorList>
            <consortium name="The Broad Institute Genomics Platform"/>
            <consortium name="The Broad Institute Genome Sequencing Center for Infectious Disease"/>
            <person name="Wu L."/>
            <person name="Ma J."/>
        </authorList>
    </citation>
    <scope>NUCLEOTIDE SEQUENCE [LARGE SCALE GENOMIC DNA]</scope>
    <source>
        <strain evidence="1 2">CGMCC 1.10593</strain>
    </source>
</reference>
<proteinExistence type="predicted"/>
<dbReference type="RefSeq" id="WP_256394511.1">
    <property type="nucleotide sequence ID" value="NZ_JANHDJ010000001.1"/>
</dbReference>
<name>A0ABD6D3P2_9EURY</name>
<comment type="caution">
    <text evidence="1">The sequence shown here is derived from an EMBL/GenBank/DDBJ whole genome shotgun (WGS) entry which is preliminary data.</text>
</comment>
<evidence type="ECO:0000313" key="2">
    <source>
        <dbReference type="Proteomes" id="UP001597052"/>
    </source>
</evidence>
<dbReference type="Proteomes" id="UP001597052">
    <property type="component" value="Unassembled WGS sequence"/>
</dbReference>
<keyword evidence="2" id="KW-1185">Reference proteome</keyword>
<accession>A0ABD6D3P2</accession>
<gene>
    <name evidence="1" type="ORF">ACFSBW_02840</name>
</gene>
<evidence type="ECO:0000313" key="1">
    <source>
        <dbReference type="EMBL" id="MFD1640815.1"/>
    </source>
</evidence>
<dbReference type="AlphaFoldDB" id="A0ABD6D3P2"/>
<sequence>MTPEAERTQAVCVVVDAAPEGVQKYTARVACDEGEIESVEPGALERFFEIIEGGVGSRFVRARAVDMTGEARHIQEPTPLFEIRFTEPVDLSSIRLTFETIIDHDGETVPNESLRFDAIE</sequence>